<evidence type="ECO:0000313" key="2">
    <source>
        <dbReference type="EMBL" id="MBS6620559.1"/>
    </source>
</evidence>
<dbReference type="Proteomes" id="UP000811365">
    <property type="component" value="Unassembled WGS sequence"/>
</dbReference>
<comment type="caution">
    <text evidence="4">The sequence shown here is derived from an EMBL/GenBank/DDBJ whole genome shotgun (WGS) entry which is preliminary data.</text>
</comment>
<accession>A0A329TTR8</accession>
<name>A0A329TTR8_9FIRM</name>
<keyword evidence="1" id="KW-1133">Transmembrane helix</keyword>
<sequence>MKNEHTSSTAPLLIGMAAGAALGAAGVMATNTSQRQMRRTARKIAKGAEHAVSQLDKMVGDFVERKMEG</sequence>
<dbReference type="Proteomes" id="UP000250997">
    <property type="component" value="Unassembled WGS sequence"/>
</dbReference>
<evidence type="ECO:0000313" key="3">
    <source>
        <dbReference type="EMBL" id="RAW52659.1"/>
    </source>
</evidence>
<dbReference type="EMBL" id="QVER01000014">
    <property type="protein sequence ID" value="RGB90160.1"/>
    <property type="molecule type" value="Genomic_DNA"/>
</dbReference>
<evidence type="ECO:0000313" key="4">
    <source>
        <dbReference type="EMBL" id="RGB90160.1"/>
    </source>
</evidence>
<keyword evidence="1" id="KW-0812">Transmembrane</keyword>
<evidence type="ECO:0000256" key="1">
    <source>
        <dbReference type="SAM" id="Phobius"/>
    </source>
</evidence>
<dbReference type="Proteomes" id="UP000260991">
    <property type="component" value="Unassembled WGS sequence"/>
</dbReference>
<dbReference type="RefSeq" id="WP_158397362.1">
    <property type="nucleotide sequence ID" value="NZ_CP065376.1"/>
</dbReference>
<evidence type="ECO:0000313" key="5">
    <source>
        <dbReference type="Proteomes" id="UP000250997"/>
    </source>
</evidence>
<dbReference type="EMBL" id="JAGZYH010000001">
    <property type="protein sequence ID" value="MBS6620559.1"/>
    <property type="molecule type" value="Genomic_DNA"/>
</dbReference>
<feature type="transmembrane region" description="Helical" evidence="1">
    <location>
        <begin position="12"/>
        <end position="33"/>
    </location>
</feature>
<proteinExistence type="predicted"/>
<protein>
    <submittedName>
        <fullName evidence="4">Uncharacterized protein</fullName>
    </submittedName>
</protein>
<reference evidence="2" key="3">
    <citation type="submission" date="2021-02" db="EMBL/GenBank/DDBJ databases">
        <title>Infant gut strain persistence is associated with maternal origin, phylogeny, and functional potential including surface adhesion and iron acquisition.</title>
        <authorList>
            <person name="Lou Y.C."/>
        </authorList>
    </citation>
    <scope>NUCLEOTIDE SEQUENCE</scope>
    <source>
        <strain evidence="2">L2_039_000G1_dasL2_039_000G1_maxbin2.maxbin.077</strain>
    </source>
</reference>
<reference evidence="3 5" key="1">
    <citation type="submission" date="2018-02" db="EMBL/GenBank/DDBJ databases">
        <title>Complete genome sequencing of Faecalibacterium prausnitzii strains isolated from the human gut.</title>
        <authorList>
            <person name="Fitzgerald B.C."/>
            <person name="Shkoporov A.N."/>
            <person name="Ross P.R."/>
            <person name="Hill C."/>
        </authorList>
    </citation>
    <scope>NUCLEOTIDE SEQUENCE [LARGE SCALE GENOMIC DNA]</scope>
    <source>
        <strain evidence="3 5">APC942/18-1</strain>
    </source>
</reference>
<dbReference type="EMBL" id="PRLA01000001">
    <property type="protein sequence ID" value="RAW52659.1"/>
    <property type="molecule type" value="Genomic_DNA"/>
</dbReference>
<reference evidence="4 6" key="2">
    <citation type="submission" date="2018-08" db="EMBL/GenBank/DDBJ databases">
        <title>A genome reference for cultivated species of the human gut microbiota.</title>
        <authorList>
            <person name="Zou Y."/>
            <person name="Xue W."/>
            <person name="Luo G."/>
        </authorList>
    </citation>
    <scope>NUCLEOTIDE SEQUENCE [LARGE SCALE GENOMIC DNA]</scope>
    <source>
        <strain evidence="4 6">AF32-8AC</strain>
    </source>
</reference>
<organism evidence="4 6">
    <name type="scientific">Faecalibacterium prausnitzii</name>
    <dbReference type="NCBI Taxonomy" id="853"/>
    <lineage>
        <taxon>Bacteria</taxon>
        <taxon>Bacillati</taxon>
        <taxon>Bacillota</taxon>
        <taxon>Clostridia</taxon>
        <taxon>Eubacteriales</taxon>
        <taxon>Oscillospiraceae</taxon>
        <taxon>Faecalibacterium</taxon>
    </lineage>
</organism>
<gene>
    <name evidence="3" type="ORF">C4N27_00480</name>
    <name evidence="4" type="ORF">DWZ46_11105</name>
    <name evidence="2" type="ORF">KH315_00045</name>
</gene>
<keyword evidence="1" id="KW-0472">Membrane</keyword>
<evidence type="ECO:0000313" key="6">
    <source>
        <dbReference type="Proteomes" id="UP000260991"/>
    </source>
</evidence>
<dbReference type="AlphaFoldDB" id="A0A329TTR8"/>